<proteinExistence type="predicted"/>
<sequence length="615" mass="69580">MKDMRRTVLVLLSFFFIVISGFTDPLSEGMYTRERLMQVYRNEIAEASSHEIAASEVGEWYDIIETSLFMLIRRTELFRGSMRLIITDRKNAHCMMYPDGTFLVSTGLLDYIDSLLFMDTFGSARKIRNLNNERENFFAPIAAVCAAQFALNYYNTAKNTALSPEKLYTVDIMASVLLTIAGYPQGLLETWLNRLALLYADTETAKVFASFSTGSVKPAVRLEQLNGNGDDITHLYEEISGVLFALQNRRGTVDARTVLSNLLQLFPQSLYINRLNALVAHQAWLNSLDKRDTEMATILPAAVYDNASVFAFFQSADFMFENDDDDEQSDYVSKTMPTRSNSALYEQAKKAYSDYLTMIYEAGSASSYAYLLASSPLTHERDAVLSIAEQADLFHTGADDKTARANYAALLSLLRKDYTKAQQLLADCLDSSARKTTGKVLFVTTGFPADERLIRCNYFRILKKLNNKTGAAKERQWLADILKEPETVVPIVIRNVSVGDTVDKLLSAWDRPSSIIYNYYSERWLYRLLNVELIIRSKDGDGAVLQMSIGFPSSLTLFNEIRTGDSREAFEKVCGKAVYRSCDALMYHKQGNLLQVMYGNNKIRNITIRNINEKR</sequence>
<dbReference type="RefSeq" id="WP_016523517.1">
    <property type="nucleotide sequence ID" value="NZ_KE332517.1"/>
</dbReference>
<evidence type="ECO:0000313" key="2">
    <source>
        <dbReference type="Proteomes" id="UP000014634"/>
    </source>
</evidence>
<evidence type="ECO:0000313" key="1">
    <source>
        <dbReference type="EMBL" id="EPF28371.1"/>
    </source>
</evidence>
<reference evidence="1 2" key="1">
    <citation type="submission" date="2013-04" db="EMBL/GenBank/DDBJ databases">
        <title>The Genome Sequence of Treponema medium ATCC 700293.</title>
        <authorList>
            <consortium name="The Broad Institute Genomics Platform"/>
            <person name="Earl A."/>
            <person name="Ward D."/>
            <person name="Feldgarden M."/>
            <person name="Gevers D."/>
            <person name="Leonetti C."/>
            <person name="Blanton J.M."/>
            <person name="Dewhirst F.E."/>
            <person name="Izard J."/>
            <person name="Walker B."/>
            <person name="Young S."/>
            <person name="Zeng Q."/>
            <person name="Gargeya S."/>
            <person name="Fitzgerald M."/>
            <person name="Haas B."/>
            <person name="Abouelleil A."/>
            <person name="Allen A.W."/>
            <person name="Alvarado L."/>
            <person name="Arachchi H.M."/>
            <person name="Berlin A.M."/>
            <person name="Chapman S.B."/>
            <person name="Gainer-Dewar J."/>
            <person name="Goldberg J."/>
            <person name="Griggs A."/>
            <person name="Gujja S."/>
            <person name="Hansen M."/>
            <person name="Howarth C."/>
            <person name="Imamovic A."/>
            <person name="Ireland A."/>
            <person name="Larimer J."/>
            <person name="McCowan C."/>
            <person name="Murphy C."/>
            <person name="Pearson M."/>
            <person name="Poon T.W."/>
            <person name="Priest M."/>
            <person name="Roberts A."/>
            <person name="Saif S."/>
            <person name="Shea T."/>
            <person name="Sisk P."/>
            <person name="Sykes S."/>
            <person name="Wortman J."/>
            <person name="Nusbaum C."/>
            <person name="Birren B."/>
        </authorList>
    </citation>
    <scope>NUCLEOTIDE SEQUENCE [LARGE SCALE GENOMIC DNA]</scope>
    <source>
        <strain evidence="1 2">ATCC 700293</strain>
    </source>
</reference>
<gene>
    <name evidence="1" type="ORF">HMPREF9195_01580</name>
</gene>
<comment type="caution">
    <text evidence="1">The sequence shown here is derived from an EMBL/GenBank/DDBJ whole genome shotgun (WGS) entry which is preliminary data.</text>
</comment>
<dbReference type="AlphaFoldDB" id="A0AA87NLA8"/>
<dbReference type="Proteomes" id="UP000014634">
    <property type="component" value="Unassembled WGS sequence"/>
</dbReference>
<protein>
    <submittedName>
        <fullName evidence="1">Uncharacterized protein</fullName>
    </submittedName>
</protein>
<dbReference type="EMBL" id="ATFE01000012">
    <property type="protein sequence ID" value="EPF28371.1"/>
    <property type="molecule type" value="Genomic_DNA"/>
</dbReference>
<name>A0AA87NLA8_TREMD</name>
<accession>A0AA87NLA8</accession>
<organism evidence="1 2">
    <name type="scientific">Treponema medium ATCC 700293</name>
    <dbReference type="NCBI Taxonomy" id="1125700"/>
    <lineage>
        <taxon>Bacteria</taxon>
        <taxon>Pseudomonadati</taxon>
        <taxon>Spirochaetota</taxon>
        <taxon>Spirochaetia</taxon>
        <taxon>Spirochaetales</taxon>
        <taxon>Treponemataceae</taxon>
        <taxon>Treponema</taxon>
    </lineage>
</organism>